<dbReference type="VEuPathDB" id="FungiDB:PMAA_000830"/>
<gene>
    <name evidence="1" type="ORF">PMAA_000830</name>
</gene>
<dbReference type="EMBL" id="DS995905">
    <property type="protein sequence ID" value="EEA19283.1"/>
    <property type="molecule type" value="Genomic_DNA"/>
</dbReference>
<sequence>MSRIDEVNRTTPTLSCLALDNNLHTSLFQLRQEAYTLKQWIAEENEDPQGPISQEKKVDEMNVPELEKECEFLRSRLQQIYTHKLQVNSKWEKGMESLSLHDLRAKASGLVGAKFTIGAGNASEEVLRNRQTR</sequence>
<protein>
    <submittedName>
        <fullName evidence="1">Uncharacterized protein</fullName>
    </submittedName>
</protein>
<dbReference type="OrthoDB" id="4230658at2759"/>
<dbReference type="HOGENOM" id="CLU_1907380_0_0_1"/>
<evidence type="ECO:0000313" key="1">
    <source>
        <dbReference type="EMBL" id="EEA19283.1"/>
    </source>
</evidence>
<keyword evidence="2" id="KW-1185">Reference proteome</keyword>
<dbReference type="Proteomes" id="UP000001294">
    <property type="component" value="Unassembled WGS sequence"/>
</dbReference>
<accession>B6QSA5</accession>
<proteinExistence type="predicted"/>
<organism evidence="1 2">
    <name type="scientific">Talaromyces marneffei (strain ATCC 18224 / CBS 334.59 / QM 7333)</name>
    <name type="common">Penicillium marneffei</name>
    <dbReference type="NCBI Taxonomy" id="441960"/>
    <lineage>
        <taxon>Eukaryota</taxon>
        <taxon>Fungi</taxon>
        <taxon>Dikarya</taxon>
        <taxon>Ascomycota</taxon>
        <taxon>Pezizomycotina</taxon>
        <taxon>Eurotiomycetes</taxon>
        <taxon>Eurotiomycetidae</taxon>
        <taxon>Eurotiales</taxon>
        <taxon>Trichocomaceae</taxon>
        <taxon>Talaromyces</taxon>
        <taxon>Talaromyces sect. Talaromyces</taxon>
    </lineage>
</organism>
<name>B6QSA5_TALMQ</name>
<dbReference type="AlphaFoldDB" id="B6QSA5"/>
<evidence type="ECO:0000313" key="2">
    <source>
        <dbReference type="Proteomes" id="UP000001294"/>
    </source>
</evidence>
<reference evidence="2" key="1">
    <citation type="journal article" date="2015" name="Genome Announc.">
        <title>Genome sequence of the AIDS-associated pathogen Penicillium marneffei (ATCC18224) and its near taxonomic relative Talaromyces stipitatus (ATCC10500).</title>
        <authorList>
            <person name="Nierman W.C."/>
            <person name="Fedorova-Abrams N.D."/>
            <person name="Andrianopoulos A."/>
        </authorList>
    </citation>
    <scope>NUCLEOTIDE SEQUENCE [LARGE SCALE GENOMIC DNA]</scope>
    <source>
        <strain evidence="2">ATCC 18224 / CBS 334.59 / QM 7333</strain>
    </source>
</reference>